<feature type="region of interest" description="Disordered" evidence="1">
    <location>
        <begin position="190"/>
        <end position="294"/>
    </location>
</feature>
<comment type="caution">
    <text evidence="2">The sequence shown here is derived from an EMBL/GenBank/DDBJ whole genome shotgun (WGS) entry which is preliminary data.</text>
</comment>
<dbReference type="EMBL" id="JAIXMP010000035">
    <property type="protein sequence ID" value="KAI9249449.1"/>
    <property type="molecule type" value="Genomic_DNA"/>
</dbReference>
<dbReference type="Gene3D" id="3.30.1120.160">
    <property type="match status" value="1"/>
</dbReference>
<feature type="region of interest" description="Disordered" evidence="1">
    <location>
        <begin position="306"/>
        <end position="336"/>
    </location>
</feature>
<feature type="region of interest" description="Disordered" evidence="1">
    <location>
        <begin position="1"/>
        <end position="158"/>
    </location>
</feature>
<dbReference type="AlphaFoldDB" id="A0AAD5K0H5"/>
<feature type="compositionally biased region" description="Low complexity" evidence="1">
    <location>
        <begin position="275"/>
        <end position="294"/>
    </location>
</feature>
<feature type="compositionally biased region" description="Polar residues" evidence="1">
    <location>
        <begin position="78"/>
        <end position="92"/>
    </location>
</feature>
<reference evidence="2" key="2">
    <citation type="submission" date="2023-02" db="EMBL/GenBank/DDBJ databases">
        <authorList>
            <consortium name="DOE Joint Genome Institute"/>
            <person name="Mondo S.J."/>
            <person name="Chang Y."/>
            <person name="Wang Y."/>
            <person name="Ahrendt S."/>
            <person name="Andreopoulos W."/>
            <person name="Barry K."/>
            <person name="Beard J."/>
            <person name="Benny G.L."/>
            <person name="Blankenship S."/>
            <person name="Bonito G."/>
            <person name="Cuomo C."/>
            <person name="Desiro A."/>
            <person name="Gervers K.A."/>
            <person name="Hundley H."/>
            <person name="Kuo A."/>
            <person name="LaButti K."/>
            <person name="Lang B.F."/>
            <person name="Lipzen A."/>
            <person name="O'Donnell K."/>
            <person name="Pangilinan J."/>
            <person name="Reynolds N."/>
            <person name="Sandor L."/>
            <person name="Smith M.W."/>
            <person name="Tsang A."/>
            <person name="Grigoriev I.V."/>
            <person name="Stajich J.E."/>
            <person name="Spatafora J.W."/>
        </authorList>
    </citation>
    <scope>NUCLEOTIDE SEQUENCE</scope>
    <source>
        <strain evidence="2">RSA 2281</strain>
    </source>
</reference>
<feature type="region of interest" description="Disordered" evidence="1">
    <location>
        <begin position="432"/>
        <end position="542"/>
    </location>
</feature>
<dbReference type="Proteomes" id="UP001209540">
    <property type="component" value="Unassembled WGS sequence"/>
</dbReference>
<feature type="compositionally biased region" description="Low complexity" evidence="1">
    <location>
        <begin position="211"/>
        <end position="228"/>
    </location>
</feature>
<gene>
    <name evidence="2" type="ORF">BDA99DRAFT_219092</name>
</gene>
<feature type="compositionally biased region" description="Low complexity" evidence="1">
    <location>
        <begin position="325"/>
        <end position="336"/>
    </location>
</feature>
<feature type="compositionally biased region" description="Polar residues" evidence="1">
    <location>
        <begin position="229"/>
        <end position="240"/>
    </location>
</feature>
<protein>
    <submittedName>
        <fullName evidence="2">Uncharacterized protein</fullName>
    </submittedName>
</protein>
<reference evidence="2" key="1">
    <citation type="journal article" date="2022" name="IScience">
        <title>Evolution of zygomycete secretomes and the origins of terrestrial fungal ecologies.</title>
        <authorList>
            <person name="Chang Y."/>
            <person name="Wang Y."/>
            <person name="Mondo S."/>
            <person name="Ahrendt S."/>
            <person name="Andreopoulos W."/>
            <person name="Barry K."/>
            <person name="Beard J."/>
            <person name="Benny G.L."/>
            <person name="Blankenship S."/>
            <person name="Bonito G."/>
            <person name="Cuomo C."/>
            <person name="Desiro A."/>
            <person name="Gervers K.A."/>
            <person name="Hundley H."/>
            <person name="Kuo A."/>
            <person name="LaButti K."/>
            <person name="Lang B.F."/>
            <person name="Lipzen A."/>
            <person name="O'Donnell K."/>
            <person name="Pangilinan J."/>
            <person name="Reynolds N."/>
            <person name="Sandor L."/>
            <person name="Smith M.E."/>
            <person name="Tsang A."/>
            <person name="Grigoriev I.V."/>
            <person name="Stajich J.E."/>
            <person name="Spatafora J.W."/>
        </authorList>
    </citation>
    <scope>NUCLEOTIDE SEQUENCE</scope>
    <source>
        <strain evidence="2">RSA 2281</strain>
    </source>
</reference>
<feature type="compositionally biased region" description="Polar residues" evidence="1">
    <location>
        <begin position="255"/>
        <end position="268"/>
    </location>
</feature>
<sequence length="803" mass="89285">MLSTQDVSNSIYTEQQQRQQEHEQQPQSMAKTDKWNTISTDNTLEQRSLSEENDTTTTKPHDFDANFDTPTNTTTTTVSEMNGNGSSSRLHFQQNQQSNSSQITLPFSDSGGSSHHDDPPLPLQQQQQQQQKQQQSTSRYIMRRPSDESIRSNFSTTSSVFSTASKIARLPHAVKNSFVSVKDFMKSNRSRAKRLTISHSTSPQPPYVQDQSTGGSSSPHSSHFSPQTIHYSTPGTSPYSSDRESLASRFRRRTPSTMGLSSIFSNNNNKDERYSSSTTTMGTNGNATGASISPSASTSYSILEVKDPHHKLTTPTKPRQRNLFSSGSGNSNGRRNSVVGAATRFLKRDDHSKQQRISAINEENAKTPTSAEFGFSNEFEQAIQQKDGTPSTTDQKAVGKLLFGVDLDHMEFFENDLRKSATSSTISATYDLESTVPSSDAKSDHITTSKSSTHEVVWSRQRAKSCQETKVPSLRQLAKGQYASTAALSSHHHHTPPSPPPPIPSLGHGDHDPIPFKPNLLPIATATSTTNGGEGQGHQHQRILTDSKLSHSYNTILVTATLTTLHSKLISDCDQLLASTLLSPSKQKNKPKFPEDQLRAIMNDLRKMSDMVEWEDGEGPVSKKSVAAFFQVLGQQISQGQSFVDAAESNAATNVANNKKDKKQQRMAQMNTTNQALTTAVRDIVSCLKQMVNQCVCQYHKVFEKSMIIPCKGYRIEGRNRFGTQAQDYTDPTLDPKDYNDSIVEYMDHEAYWYRNYFMGRNYTTFVGYVDDSEPSLLSAICETPEDSAQKQYRLIIRTKQVN</sequence>
<proteinExistence type="predicted"/>
<feature type="compositionally biased region" description="Low complexity" evidence="1">
    <location>
        <begin position="124"/>
        <end position="135"/>
    </location>
</feature>
<organism evidence="2 3">
    <name type="scientific">Phascolomyces articulosus</name>
    <dbReference type="NCBI Taxonomy" id="60185"/>
    <lineage>
        <taxon>Eukaryota</taxon>
        <taxon>Fungi</taxon>
        <taxon>Fungi incertae sedis</taxon>
        <taxon>Mucoromycota</taxon>
        <taxon>Mucoromycotina</taxon>
        <taxon>Mucoromycetes</taxon>
        <taxon>Mucorales</taxon>
        <taxon>Lichtheimiaceae</taxon>
        <taxon>Phascolomyces</taxon>
    </lineage>
</organism>
<evidence type="ECO:0000313" key="3">
    <source>
        <dbReference type="Proteomes" id="UP001209540"/>
    </source>
</evidence>
<feature type="compositionally biased region" description="Polar residues" evidence="1">
    <location>
        <begin position="1"/>
        <end position="13"/>
    </location>
</feature>
<keyword evidence="3" id="KW-1185">Reference proteome</keyword>
<feature type="compositionally biased region" description="Low complexity" evidence="1">
    <location>
        <begin position="93"/>
        <end position="113"/>
    </location>
</feature>
<feature type="compositionally biased region" description="Polar residues" evidence="1">
    <location>
        <begin position="35"/>
        <end position="47"/>
    </location>
</feature>
<accession>A0AAD5K0H5</accession>
<evidence type="ECO:0000313" key="2">
    <source>
        <dbReference type="EMBL" id="KAI9249449.1"/>
    </source>
</evidence>
<name>A0AAD5K0H5_9FUNG</name>
<evidence type="ECO:0000256" key="1">
    <source>
        <dbReference type="SAM" id="MobiDB-lite"/>
    </source>
</evidence>